<gene>
    <name evidence="4" type="ORF">BOA8489_00783</name>
</gene>
<dbReference type="PROSITE" id="PS51000">
    <property type="entry name" value="HTH_DEOR_2"/>
    <property type="match status" value="1"/>
</dbReference>
<organism evidence="4 5">
    <name type="scientific">Boseongicola aestuarii</name>
    <dbReference type="NCBI Taxonomy" id="1470561"/>
    <lineage>
        <taxon>Bacteria</taxon>
        <taxon>Pseudomonadati</taxon>
        <taxon>Pseudomonadota</taxon>
        <taxon>Alphaproteobacteria</taxon>
        <taxon>Rhodobacterales</taxon>
        <taxon>Paracoccaceae</taxon>
        <taxon>Boseongicola</taxon>
    </lineage>
</organism>
<protein>
    <submittedName>
        <fullName evidence="4">HTH domain protein</fullName>
    </submittedName>
</protein>
<dbReference type="SUPFAM" id="SSF46785">
    <property type="entry name" value="Winged helix' DNA-binding domain"/>
    <property type="match status" value="1"/>
</dbReference>
<keyword evidence="1" id="KW-0805">Transcription regulation</keyword>
<accession>A0A238IXV0</accession>
<dbReference type="InterPro" id="IPR051534">
    <property type="entry name" value="CBASS_pafABC_assoc_protein"/>
</dbReference>
<evidence type="ECO:0000313" key="4">
    <source>
        <dbReference type="EMBL" id="SMX22685.1"/>
    </source>
</evidence>
<evidence type="ECO:0000313" key="5">
    <source>
        <dbReference type="Proteomes" id="UP000201838"/>
    </source>
</evidence>
<dbReference type="InterPro" id="IPR013196">
    <property type="entry name" value="HTH_11"/>
</dbReference>
<dbReference type="InterPro" id="IPR001034">
    <property type="entry name" value="DeoR_HTH"/>
</dbReference>
<evidence type="ECO:0000256" key="2">
    <source>
        <dbReference type="ARBA" id="ARBA00023163"/>
    </source>
</evidence>
<dbReference type="OrthoDB" id="9807255at2"/>
<dbReference type="InterPro" id="IPR036390">
    <property type="entry name" value="WH_DNA-bd_sf"/>
</dbReference>
<feature type="domain" description="HTH deoR-type" evidence="3">
    <location>
        <begin position="3"/>
        <end position="58"/>
    </location>
</feature>
<dbReference type="Pfam" id="PF08279">
    <property type="entry name" value="HTH_11"/>
    <property type="match status" value="1"/>
</dbReference>
<dbReference type="PANTHER" id="PTHR34580">
    <property type="match status" value="1"/>
</dbReference>
<keyword evidence="5" id="KW-1185">Reference proteome</keyword>
<sequence length="235" mass="26351">MRRADRLFQIVQYLRDGRLTTAAILAEKLEVSERTIYRDIADLIGTGVPIDGEAGVGYIMREGYDVPPLMFTRSEIVALTAGARLIRAWGGTAMAEAAEEALVKIRAVLPDDARSSAAKVQVHAFQMPELDAETRKRLDLLKAAVETHTKLDITYTTEDGTASMRSIRPLGLWFWGKVWTLVAWCELRQDFRMFRADRITSTTGAGHFREERGKRLSDFYASKDPNRPSNLTLSG</sequence>
<dbReference type="EMBL" id="FXXQ01000002">
    <property type="protein sequence ID" value="SMX22685.1"/>
    <property type="molecule type" value="Genomic_DNA"/>
</dbReference>
<dbReference type="PANTHER" id="PTHR34580:SF3">
    <property type="entry name" value="PROTEIN PAFB"/>
    <property type="match status" value="1"/>
</dbReference>
<name>A0A238IXV0_9RHOB</name>
<dbReference type="GO" id="GO:0003700">
    <property type="term" value="F:DNA-binding transcription factor activity"/>
    <property type="evidence" value="ECO:0007669"/>
    <property type="project" value="InterPro"/>
</dbReference>
<keyword evidence="2" id="KW-0804">Transcription</keyword>
<dbReference type="Gene3D" id="1.10.10.10">
    <property type="entry name" value="Winged helix-like DNA-binding domain superfamily/Winged helix DNA-binding domain"/>
    <property type="match status" value="1"/>
</dbReference>
<dbReference type="Proteomes" id="UP000201838">
    <property type="component" value="Unassembled WGS sequence"/>
</dbReference>
<dbReference type="AlphaFoldDB" id="A0A238IXV0"/>
<dbReference type="PROSITE" id="PS52050">
    <property type="entry name" value="WYL"/>
    <property type="match status" value="1"/>
</dbReference>
<dbReference type="InterPro" id="IPR036388">
    <property type="entry name" value="WH-like_DNA-bd_sf"/>
</dbReference>
<dbReference type="InterPro" id="IPR026881">
    <property type="entry name" value="WYL_dom"/>
</dbReference>
<evidence type="ECO:0000256" key="1">
    <source>
        <dbReference type="ARBA" id="ARBA00023015"/>
    </source>
</evidence>
<dbReference type="Pfam" id="PF13280">
    <property type="entry name" value="WYL"/>
    <property type="match status" value="1"/>
</dbReference>
<dbReference type="RefSeq" id="WP_093972664.1">
    <property type="nucleotide sequence ID" value="NZ_FXXQ01000002.1"/>
</dbReference>
<reference evidence="4 5" key="1">
    <citation type="submission" date="2017-05" db="EMBL/GenBank/DDBJ databases">
        <authorList>
            <person name="Song R."/>
            <person name="Chenine A.L."/>
            <person name="Ruprecht R.M."/>
        </authorList>
    </citation>
    <scope>NUCLEOTIDE SEQUENCE [LARGE SCALE GENOMIC DNA]</scope>
    <source>
        <strain evidence="4 5">CECT 8489</strain>
    </source>
</reference>
<evidence type="ECO:0000259" key="3">
    <source>
        <dbReference type="PROSITE" id="PS51000"/>
    </source>
</evidence>
<proteinExistence type="predicted"/>